<feature type="domain" description="Helicase ATP-binding" evidence="1">
    <location>
        <begin position="26"/>
        <end position="350"/>
    </location>
</feature>
<dbReference type="InterPro" id="IPR001650">
    <property type="entry name" value="Helicase_C-like"/>
</dbReference>
<accession>G8RRT3</accession>
<dbReference type="SMART" id="SM00487">
    <property type="entry name" value="DEXDc"/>
    <property type="match status" value="1"/>
</dbReference>
<dbReference type="GO" id="GO:0004386">
    <property type="term" value="F:helicase activity"/>
    <property type="evidence" value="ECO:0007669"/>
    <property type="project" value="UniProtKB-KW"/>
</dbReference>
<keyword evidence="2" id="KW-0067">ATP-binding</keyword>
<dbReference type="InterPro" id="IPR027417">
    <property type="entry name" value="P-loop_NTPase"/>
</dbReference>
<gene>
    <name evidence="2" type="ordered locus">MycrhN_0894</name>
</gene>
<dbReference type="AlphaFoldDB" id="G8RRT3"/>
<dbReference type="STRING" id="710685.MycrhN_0894"/>
<name>G8RRT3_MYCRN</name>
<dbReference type="KEGG" id="mrh:MycrhN_0894"/>
<dbReference type="SUPFAM" id="SSF52540">
    <property type="entry name" value="P-loop containing nucleoside triphosphate hydrolases"/>
    <property type="match status" value="2"/>
</dbReference>
<dbReference type="HOGENOM" id="CLU_287543_0_0_11"/>
<evidence type="ECO:0000313" key="3">
    <source>
        <dbReference type="Proteomes" id="UP000005442"/>
    </source>
</evidence>
<dbReference type="Gene3D" id="3.40.50.300">
    <property type="entry name" value="P-loop containing nucleotide triphosphate hydrolases"/>
    <property type="match status" value="2"/>
</dbReference>
<reference evidence="2 3" key="1">
    <citation type="submission" date="2011-12" db="EMBL/GenBank/DDBJ databases">
        <title>Complete sequence of Mycobacterium rhodesiae NBB3.</title>
        <authorList>
            <consortium name="US DOE Joint Genome Institute"/>
            <person name="Lucas S."/>
            <person name="Han J."/>
            <person name="Lapidus A."/>
            <person name="Cheng J.-F."/>
            <person name="Goodwin L."/>
            <person name="Pitluck S."/>
            <person name="Peters L."/>
            <person name="Mikhailova N."/>
            <person name="Gu W."/>
            <person name="Detter J.C."/>
            <person name="Han C."/>
            <person name="Tapia R."/>
            <person name="Land M."/>
            <person name="Hauser L."/>
            <person name="Kyrpides N."/>
            <person name="Ivanova N."/>
            <person name="Pagani I."/>
            <person name="Mattes T."/>
            <person name="Holmes A."/>
            <person name="Rutledge P."/>
            <person name="Paulsen I."/>
            <person name="Coleman N."/>
            <person name="Woyke T."/>
        </authorList>
    </citation>
    <scope>NUCLEOTIDE SEQUENCE [LARGE SCALE GENOMIC DNA]</scope>
    <source>
        <strain evidence="2 3">NBB3</strain>
    </source>
</reference>
<proteinExistence type="predicted"/>
<keyword evidence="2" id="KW-0347">Helicase</keyword>
<organism evidence="2 3">
    <name type="scientific">Mycolicibacterium rhodesiae (strain NBB3)</name>
    <name type="common">Mycobacterium rhodesiae</name>
    <dbReference type="NCBI Taxonomy" id="710685"/>
    <lineage>
        <taxon>Bacteria</taxon>
        <taxon>Bacillati</taxon>
        <taxon>Actinomycetota</taxon>
        <taxon>Actinomycetes</taxon>
        <taxon>Mycobacteriales</taxon>
        <taxon>Mycobacteriaceae</taxon>
        <taxon>Mycolicibacterium</taxon>
    </lineage>
</organism>
<sequence>MGTGVGRPRKPGASDRIVTVPDVERILAGLKGFQRDAVEHIIERLYRSPDASGRYLVADETGLGKSVIARGVIASAIAELQDAAHINRIDVVYICSSTDLAKQNLRRLNVTGDPHLGVTSRLTMLALETRHLSSDATLSGKKVNLVSFTPGTSFEMGWQTGSQEERQLLHILLNGMDGADMLLERASALFFQGGVATVDRFEAGIASMRATLGSGPDPVIQREFTAAIKASGLRDQYDGLRDQLRGREALPPELRRDVNGLTARLRGALAAASVESLEPDLVILDEFQRFRHLIDPTSGSAASELAHHLFNYRDAKVLLLSATPYKPYTTVAGDSDDDHYRDFMTTLEFLAGGDEPALDRIRLAFSSYRQAIVAGSTALDEANTLRSELLPFMSRSERPRLQEGRDLHVRRVVSDVPTADDLRDYASLQRFARTLEAPVSLDYWKSIPYFASFMEGYRPGERARQEFESGTATAELSSSIAELRSISPAALRSYEHIDYANARLRAFAGETLDQGWWKLLWVPPSMPYFVPGEVYSNFSDGSVTKRLIFSAWSSVPTSVASLLSYEAERRMVAGSALTENTADARRAVSSRLDYVLREGRASSMSTLALFWPHPTLAELGDPLTLLDDGAPLIDAEAARNRVDERIRSLAPPSSDVRPDAVSEALFAWPGKWPDGVHRRADAAAYWLAGRGGATNDGDTESGGALREHAKIALEHTTEPRWHEDLALLAIHSPGNIAYRALARICGELDKELRTELWRAAARLANGVRTLFNRMDVLFLIDQIYGHEQPYWKSVLRYCADGNLQSVLDEYCFQLKLELAGSGVDAIALRQITDRAVEALTLRTSRYNARTTDAQFARIPITVRFALRYGSVVGDSESVRAPEVRNAFNSPFWPFVLASTSVGQEGIDFHWWSHSVVHWNLPSNPVDFEQREGRVNRFGGHAVRKNVAAIHGRTALAAAGTGNHPWQVAFDAADDRPELGEFSPWWIYPGDARVERLIVHFPLSREDAQYVRLRDSLTLYRMMLGQPRQEDMMELLRQRGVSENHVAQLDLRPPSRRKPA</sequence>
<keyword evidence="3" id="KW-1185">Reference proteome</keyword>
<dbReference type="eggNOG" id="COG0553">
    <property type="taxonomic scope" value="Bacteria"/>
</dbReference>
<dbReference type="Proteomes" id="UP000005442">
    <property type="component" value="Chromosome"/>
</dbReference>
<dbReference type="PATRIC" id="fig|710685.3.peg.900"/>
<dbReference type="Pfam" id="PF00271">
    <property type="entry name" value="Helicase_C"/>
    <property type="match status" value="1"/>
</dbReference>
<dbReference type="InterPro" id="IPR014001">
    <property type="entry name" value="Helicase_ATP-bd"/>
</dbReference>
<keyword evidence="2" id="KW-0378">Hydrolase</keyword>
<evidence type="ECO:0000259" key="1">
    <source>
        <dbReference type="SMART" id="SM00487"/>
    </source>
</evidence>
<keyword evidence="2" id="KW-0547">Nucleotide-binding</keyword>
<evidence type="ECO:0000313" key="2">
    <source>
        <dbReference type="EMBL" id="AEV71524.1"/>
    </source>
</evidence>
<dbReference type="EMBL" id="CP003169">
    <property type="protein sequence ID" value="AEV71524.1"/>
    <property type="molecule type" value="Genomic_DNA"/>
</dbReference>
<protein>
    <submittedName>
        <fullName evidence="2">Helicase family protein</fullName>
    </submittedName>
</protein>